<dbReference type="Pfam" id="PF13770">
    <property type="entry name" value="DUF4169"/>
    <property type="match status" value="1"/>
</dbReference>
<organism evidence="2 3">
    <name type="scientific">Asticcacaulis biprosthecium C19</name>
    <dbReference type="NCBI Taxonomy" id="715226"/>
    <lineage>
        <taxon>Bacteria</taxon>
        <taxon>Pseudomonadati</taxon>
        <taxon>Pseudomonadota</taxon>
        <taxon>Alphaproteobacteria</taxon>
        <taxon>Caulobacterales</taxon>
        <taxon>Caulobacteraceae</taxon>
        <taxon>Asticcacaulis</taxon>
    </lineage>
</organism>
<dbReference type="eggNOG" id="ENOG50339KS">
    <property type="taxonomic scope" value="Bacteria"/>
</dbReference>
<dbReference type="AlphaFoldDB" id="F4QNM8"/>
<evidence type="ECO:0000256" key="1">
    <source>
        <dbReference type="SAM" id="MobiDB-lite"/>
    </source>
</evidence>
<proteinExistence type="predicted"/>
<dbReference type="EMBL" id="GL883078">
    <property type="protein sequence ID" value="EGF90936.1"/>
    <property type="molecule type" value="Genomic_DNA"/>
</dbReference>
<accession>F4QNM8</accession>
<dbReference type="Proteomes" id="UP000006512">
    <property type="component" value="Unassembled WGS sequence"/>
</dbReference>
<keyword evidence="3" id="KW-1185">Reference proteome</keyword>
<dbReference type="HOGENOM" id="CLU_187649_1_1_5"/>
<dbReference type="RefSeq" id="WP_006273118.1">
    <property type="nucleotide sequence ID" value="NZ_GL883078.1"/>
</dbReference>
<feature type="compositionally biased region" description="Basic and acidic residues" evidence="1">
    <location>
        <begin position="35"/>
        <end position="55"/>
    </location>
</feature>
<feature type="compositionally biased region" description="Basic residues" evidence="1">
    <location>
        <begin position="9"/>
        <end position="19"/>
    </location>
</feature>
<gene>
    <name evidence="2" type="ORF">ABI_23480</name>
</gene>
<name>F4QNM8_9CAUL</name>
<dbReference type="OrthoDB" id="7173889at2"/>
<protein>
    <submittedName>
        <fullName evidence="2">Uncharacterized protein</fullName>
    </submittedName>
</protein>
<evidence type="ECO:0000313" key="3">
    <source>
        <dbReference type="Proteomes" id="UP000006512"/>
    </source>
</evidence>
<evidence type="ECO:0000313" key="2">
    <source>
        <dbReference type="EMBL" id="EGF90936.1"/>
    </source>
</evidence>
<feature type="region of interest" description="Disordered" evidence="1">
    <location>
        <begin position="1"/>
        <end position="70"/>
    </location>
</feature>
<reference evidence="3" key="1">
    <citation type="submission" date="2011-03" db="EMBL/GenBank/DDBJ databases">
        <title>Draft genome sequence of Brevundimonas diminuta.</title>
        <authorList>
            <person name="Brown P.J.B."/>
            <person name="Buechlein A."/>
            <person name="Hemmerich C."/>
            <person name="Brun Y.V."/>
        </authorList>
    </citation>
    <scope>NUCLEOTIDE SEQUENCE [LARGE SCALE GENOMIC DNA]</scope>
    <source>
        <strain evidence="3">C19</strain>
    </source>
</reference>
<sequence length="70" mass="7935">MTDIINLNKARKAKLKQSKTKQAAENRIRFGTSVKAREAASRERERQMAQVDGHRLATTVENQKPVDGEQ</sequence>
<dbReference type="InterPro" id="IPR025227">
    <property type="entry name" value="DUF4169"/>
</dbReference>